<dbReference type="Proteomes" id="UP000023152">
    <property type="component" value="Unassembled WGS sequence"/>
</dbReference>
<accession>X6LJC4</accession>
<sequence>MFDFYDNQIPKLALNNNINLRDKFMIKLKSVGHLKMMETLDGNEIEKLSFHHQQFLDIFKNELYPDVKFRPTTISLTGTDNLIAKSWMKAVKDIERILFQEPNYIHSLSYWKQDILNKKRTLLDFNYFSTP</sequence>
<evidence type="ECO:0000313" key="2">
    <source>
        <dbReference type="Proteomes" id="UP000023152"/>
    </source>
</evidence>
<keyword evidence="2" id="KW-1185">Reference proteome</keyword>
<dbReference type="AlphaFoldDB" id="X6LJC4"/>
<name>X6LJC4_RETFI</name>
<feature type="non-terminal residue" evidence="1">
    <location>
        <position position="131"/>
    </location>
</feature>
<evidence type="ECO:0000313" key="1">
    <source>
        <dbReference type="EMBL" id="ETO01724.1"/>
    </source>
</evidence>
<comment type="caution">
    <text evidence="1">The sequence shown here is derived from an EMBL/GenBank/DDBJ whole genome shotgun (WGS) entry which is preliminary data.</text>
</comment>
<proteinExistence type="predicted"/>
<protein>
    <submittedName>
        <fullName evidence="1">Uncharacterized protein</fullName>
    </submittedName>
</protein>
<gene>
    <name evidence="1" type="ORF">RFI_35715</name>
</gene>
<reference evidence="1 2" key="1">
    <citation type="journal article" date="2013" name="Curr. Biol.">
        <title>The Genome of the Foraminiferan Reticulomyxa filosa.</title>
        <authorList>
            <person name="Glockner G."/>
            <person name="Hulsmann N."/>
            <person name="Schleicher M."/>
            <person name="Noegel A.A."/>
            <person name="Eichinger L."/>
            <person name="Gallinger C."/>
            <person name="Pawlowski J."/>
            <person name="Sierra R."/>
            <person name="Euteneuer U."/>
            <person name="Pillet L."/>
            <person name="Moustafa A."/>
            <person name="Platzer M."/>
            <person name="Groth M."/>
            <person name="Szafranski K."/>
            <person name="Schliwa M."/>
        </authorList>
    </citation>
    <scope>NUCLEOTIDE SEQUENCE [LARGE SCALE GENOMIC DNA]</scope>
</reference>
<organism evidence="1 2">
    <name type="scientific">Reticulomyxa filosa</name>
    <dbReference type="NCBI Taxonomy" id="46433"/>
    <lineage>
        <taxon>Eukaryota</taxon>
        <taxon>Sar</taxon>
        <taxon>Rhizaria</taxon>
        <taxon>Retaria</taxon>
        <taxon>Foraminifera</taxon>
        <taxon>Monothalamids</taxon>
        <taxon>Reticulomyxidae</taxon>
        <taxon>Reticulomyxa</taxon>
    </lineage>
</organism>
<dbReference type="EMBL" id="ASPP01037559">
    <property type="protein sequence ID" value="ETO01724.1"/>
    <property type="molecule type" value="Genomic_DNA"/>
</dbReference>